<gene>
    <name evidence="1" type="ORF">Mic7113_3456</name>
</gene>
<evidence type="ECO:0000313" key="2">
    <source>
        <dbReference type="Proteomes" id="UP000010471"/>
    </source>
</evidence>
<name>K9WFK7_9CYAN</name>
<reference evidence="1 2" key="1">
    <citation type="submission" date="2012-06" db="EMBL/GenBank/DDBJ databases">
        <title>Finished chromosome of genome of Microcoleus sp. PCC 7113.</title>
        <authorList>
            <consortium name="US DOE Joint Genome Institute"/>
            <person name="Gugger M."/>
            <person name="Coursin T."/>
            <person name="Rippka R."/>
            <person name="Tandeau De Marsac N."/>
            <person name="Huntemann M."/>
            <person name="Wei C.-L."/>
            <person name="Han J."/>
            <person name="Detter J.C."/>
            <person name="Han C."/>
            <person name="Tapia R."/>
            <person name="Chen A."/>
            <person name="Kyrpides N."/>
            <person name="Mavromatis K."/>
            <person name="Markowitz V."/>
            <person name="Szeto E."/>
            <person name="Ivanova N."/>
            <person name="Pagani I."/>
            <person name="Pati A."/>
            <person name="Goodwin L."/>
            <person name="Nordberg H.P."/>
            <person name="Cantor M.N."/>
            <person name="Hua S.X."/>
            <person name="Woyke T."/>
            <person name="Kerfeld C.A."/>
        </authorList>
    </citation>
    <scope>NUCLEOTIDE SEQUENCE [LARGE SCALE GENOMIC DNA]</scope>
    <source>
        <strain evidence="1 2">PCC 7113</strain>
    </source>
</reference>
<dbReference type="Proteomes" id="UP000010471">
    <property type="component" value="Chromosome"/>
</dbReference>
<sequence length="53" mass="5954">MPGWQDSGASRLTLKALNQLNLRTEEEICAVLLELCQHECSLTLTLVFRLSHA</sequence>
<dbReference type="RefSeq" id="WP_015183327.1">
    <property type="nucleotide sequence ID" value="NC_019738.1"/>
</dbReference>
<accession>K9WFK7</accession>
<dbReference type="HOGENOM" id="CLU_3063511_0_0_3"/>
<keyword evidence="2" id="KW-1185">Reference proteome</keyword>
<dbReference type="KEGG" id="mic:Mic7113_3456"/>
<dbReference type="EMBL" id="CP003630">
    <property type="protein sequence ID" value="AFZ19185.1"/>
    <property type="molecule type" value="Genomic_DNA"/>
</dbReference>
<protein>
    <submittedName>
        <fullName evidence="1">Uncharacterized protein</fullName>
    </submittedName>
</protein>
<organism evidence="1 2">
    <name type="scientific">Allocoleopsis franciscana PCC 7113</name>
    <dbReference type="NCBI Taxonomy" id="1173027"/>
    <lineage>
        <taxon>Bacteria</taxon>
        <taxon>Bacillati</taxon>
        <taxon>Cyanobacteriota</taxon>
        <taxon>Cyanophyceae</taxon>
        <taxon>Coleofasciculales</taxon>
        <taxon>Coleofasciculaceae</taxon>
        <taxon>Allocoleopsis</taxon>
        <taxon>Allocoleopsis franciscana</taxon>
    </lineage>
</organism>
<proteinExistence type="predicted"/>
<dbReference type="AlphaFoldDB" id="K9WFK7"/>
<evidence type="ECO:0000313" key="1">
    <source>
        <dbReference type="EMBL" id="AFZ19185.1"/>
    </source>
</evidence>